<keyword evidence="2" id="KW-0472">Membrane</keyword>
<dbReference type="SUPFAM" id="SSF56935">
    <property type="entry name" value="Porins"/>
    <property type="match status" value="1"/>
</dbReference>
<keyword evidence="2" id="KW-0998">Cell outer membrane</keyword>
<dbReference type="InterPro" id="IPR039426">
    <property type="entry name" value="TonB-dep_rcpt-like"/>
</dbReference>
<dbReference type="PROSITE" id="PS52016">
    <property type="entry name" value="TONB_DEPENDENT_REC_3"/>
    <property type="match status" value="1"/>
</dbReference>
<dbReference type="SUPFAM" id="SSF49464">
    <property type="entry name" value="Carboxypeptidase regulatory domain-like"/>
    <property type="match status" value="1"/>
</dbReference>
<dbReference type="Gene3D" id="2.170.130.10">
    <property type="entry name" value="TonB-dependent receptor, plug domain"/>
    <property type="match status" value="1"/>
</dbReference>
<dbReference type="GO" id="GO:0009279">
    <property type="term" value="C:cell outer membrane"/>
    <property type="evidence" value="ECO:0007669"/>
    <property type="project" value="UniProtKB-SubCell"/>
</dbReference>
<keyword evidence="2" id="KW-0812">Transmembrane</keyword>
<dbReference type="PANTHER" id="PTHR30069:SF29">
    <property type="entry name" value="HEMOGLOBIN AND HEMOGLOBIN-HAPTOGLOBIN-BINDING PROTEIN 1-RELATED"/>
    <property type="match status" value="1"/>
</dbReference>
<keyword evidence="2" id="KW-0813">Transport</keyword>
<feature type="chain" id="PRO_5017455541" evidence="3">
    <location>
        <begin position="26"/>
        <end position="260"/>
    </location>
</feature>
<dbReference type="Pfam" id="PF13715">
    <property type="entry name" value="CarbopepD_reg_2"/>
    <property type="match status" value="1"/>
</dbReference>
<evidence type="ECO:0000313" key="5">
    <source>
        <dbReference type="EMBL" id="RFM25123.1"/>
    </source>
</evidence>
<comment type="subcellular location">
    <subcellularLocation>
        <location evidence="2">Cell outer membrane</location>
        <topology evidence="2">Multi-pass membrane protein</topology>
    </subcellularLocation>
</comment>
<protein>
    <submittedName>
        <fullName evidence="5">PEGA domain-containing protein</fullName>
    </submittedName>
</protein>
<accession>A0A395M2V0</accession>
<dbReference type="Gene3D" id="2.60.40.1120">
    <property type="entry name" value="Carboxypeptidase-like, regulatory domain"/>
    <property type="match status" value="1"/>
</dbReference>
<comment type="caution">
    <text evidence="5">The sequence shown here is derived from an EMBL/GenBank/DDBJ whole genome shotgun (WGS) entry which is preliminary data.</text>
</comment>
<evidence type="ECO:0000256" key="3">
    <source>
        <dbReference type="SAM" id="SignalP"/>
    </source>
</evidence>
<reference evidence="5 6" key="1">
    <citation type="journal article" date="2011" name="ISME J.">
        <title>Community ecology of hot spring cyanobacterial mats: predominant populations and their functional potential.</title>
        <authorList>
            <person name="Klatt C.G."/>
            <person name="Wood J.M."/>
            <person name="Rusch D.B."/>
            <person name="Bateson M.M."/>
            <person name="Hamamura N."/>
            <person name="Heidelberg J.F."/>
            <person name="Grossman A.R."/>
            <person name="Bhaya D."/>
            <person name="Cohan F.M."/>
            <person name="Kuhl M."/>
            <person name="Bryant D.A."/>
            <person name="Ward D.M."/>
        </authorList>
    </citation>
    <scope>NUCLEOTIDE SEQUENCE [LARGE SCALE GENOMIC DNA]</scope>
    <source>
        <strain evidence="5">OS</strain>
    </source>
</reference>
<gene>
    <name evidence="5" type="ORF">D0433_02820</name>
</gene>
<feature type="signal peptide" evidence="3">
    <location>
        <begin position="1"/>
        <end position="25"/>
    </location>
</feature>
<proteinExistence type="inferred from homology"/>
<keyword evidence="1 3" id="KW-0732">Signal</keyword>
<keyword evidence="2" id="KW-1134">Transmembrane beta strand</keyword>
<evidence type="ECO:0000313" key="6">
    <source>
        <dbReference type="Proteomes" id="UP000266389"/>
    </source>
</evidence>
<evidence type="ECO:0000259" key="4">
    <source>
        <dbReference type="Pfam" id="PF07715"/>
    </source>
</evidence>
<dbReference type="GO" id="GO:0044718">
    <property type="term" value="P:siderophore transmembrane transport"/>
    <property type="evidence" value="ECO:0007669"/>
    <property type="project" value="TreeGrafter"/>
</dbReference>
<organism evidence="5 6">
    <name type="scientific">Candidatus Thermochlorobacter aerophilus</name>
    <dbReference type="NCBI Taxonomy" id="1868324"/>
    <lineage>
        <taxon>Bacteria</taxon>
        <taxon>Pseudomonadati</taxon>
        <taxon>Chlorobiota</taxon>
        <taxon>Chlorobiia</taxon>
        <taxon>Chlorobiales</taxon>
        <taxon>Candidatus Thermochlorobacteriaceae</taxon>
        <taxon>Candidatus Thermochlorobacter</taxon>
    </lineage>
</organism>
<dbReference type="InterPro" id="IPR012910">
    <property type="entry name" value="Plug_dom"/>
</dbReference>
<dbReference type="Pfam" id="PF07715">
    <property type="entry name" value="Plug"/>
    <property type="match status" value="1"/>
</dbReference>
<dbReference type="InterPro" id="IPR037066">
    <property type="entry name" value="Plug_dom_sf"/>
</dbReference>
<feature type="domain" description="TonB-dependent receptor plug" evidence="4">
    <location>
        <begin position="126"/>
        <end position="238"/>
    </location>
</feature>
<dbReference type="Proteomes" id="UP000266389">
    <property type="component" value="Unassembled WGS sequence"/>
</dbReference>
<dbReference type="PANTHER" id="PTHR30069">
    <property type="entry name" value="TONB-DEPENDENT OUTER MEMBRANE RECEPTOR"/>
    <property type="match status" value="1"/>
</dbReference>
<name>A0A395M2V0_9BACT</name>
<evidence type="ECO:0000256" key="2">
    <source>
        <dbReference type="PROSITE-ProRule" id="PRU01360"/>
    </source>
</evidence>
<sequence length="260" mass="27700">MTRGFAHAVICLSAVMLISTGFAHAQNGTLKGYVKDADTKDPLVGASVALHQTKLGAIANANGYFEIREIPEGIYEVRVSAVGYKTRFKQVHIYAGKTETIEIALQASTVMGDEVVVSASRYEQNKLDLPVTISVVPMKQIDLLPAPTIDRALETIPGVDVIRSGGIGASNLQIRGSNGFTGGGLSTRVLMLYDGFPMNSADANSVVWQAINVANLERLEVVKGATSAMYGSAAMGGVINAISLLPKEFTRSCKIHERCL</sequence>
<dbReference type="AlphaFoldDB" id="A0A395M2V0"/>
<comment type="similarity">
    <text evidence="2">Belongs to the TonB-dependent receptor family.</text>
</comment>
<evidence type="ECO:0000256" key="1">
    <source>
        <dbReference type="ARBA" id="ARBA00022729"/>
    </source>
</evidence>
<dbReference type="EMBL" id="PHFL01000010">
    <property type="protein sequence ID" value="RFM25123.1"/>
    <property type="molecule type" value="Genomic_DNA"/>
</dbReference>
<dbReference type="GO" id="GO:0015344">
    <property type="term" value="F:siderophore uptake transmembrane transporter activity"/>
    <property type="evidence" value="ECO:0007669"/>
    <property type="project" value="TreeGrafter"/>
</dbReference>
<dbReference type="InterPro" id="IPR008969">
    <property type="entry name" value="CarboxyPept-like_regulatory"/>
</dbReference>